<accession>A0AA48RC79</accession>
<dbReference type="Gene3D" id="3.40.1190.10">
    <property type="entry name" value="Mur-like, catalytic domain"/>
    <property type="match status" value="1"/>
</dbReference>
<dbReference type="InterPro" id="IPR036565">
    <property type="entry name" value="Mur-like_cat_sf"/>
</dbReference>
<dbReference type="Pfam" id="PF08245">
    <property type="entry name" value="Mur_ligase_M"/>
    <property type="match status" value="1"/>
</dbReference>
<dbReference type="Gene3D" id="3.40.1390.10">
    <property type="entry name" value="MurE/MurF, N-terminal domain"/>
    <property type="match status" value="1"/>
</dbReference>
<evidence type="ECO:0000259" key="4">
    <source>
        <dbReference type="Pfam" id="PF08245"/>
    </source>
</evidence>
<dbReference type="InterPro" id="IPR013221">
    <property type="entry name" value="Mur_ligase_cen"/>
</dbReference>
<dbReference type="GO" id="GO:0008360">
    <property type="term" value="P:regulation of cell shape"/>
    <property type="evidence" value="ECO:0007669"/>
    <property type="project" value="InterPro"/>
</dbReference>
<feature type="domain" description="Mur ligase N-terminal catalytic" evidence="2">
    <location>
        <begin position="21"/>
        <end position="92"/>
    </location>
</feature>
<dbReference type="EMBL" id="OY288114">
    <property type="protein sequence ID" value="CAJ0856134.1"/>
    <property type="molecule type" value="Genomic_DNA"/>
</dbReference>
<evidence type="ECO:0000313" key="5">
    <source>
        <dbReference type="EMBL" id="CAJ0856134.1"/>
    </source>
</evidence>
<protein>
    <submittedName>
        <fullName evidence="5">UDP-N-acetylmuramoyl-L-alanyl-D-glutamate--2, 6-diaminopimelate ligase</fullName>
        <ecNumber evidence="5">6.3.2.13</ecNumber>
    </submittedName>
</protein>
<dbReference type="InterPro" id="IPR004101">
    <property type="entry name" value="Mur_ligase_C"/>
</dbReference>
<evidence type="ECO:0000259" key="3">
    <source>
        <dbReference type="Pfam" id="PF02875"/>
    </source>
</evidence>
<dbReference type="AlphaFoldDB" id="A0AA48RC79"/>
<dbReference type="NCBIfam" id="NF001124">
    <property type="entry name" value="PRK00139.1-2"/>
    <property type="match status" value="1"/>
</dbReference>
<dbReference type="NCBIfam" id="NF001126">
    <property type="entry name" value="PRK00139.1-4"/>
    <property type="match status" value="1"/>
</dbReference>
<dbReference type="NCBIfam" id="TIGR01085">
    <property type="entry name" value="murE"/>
    <property type="match status" value="1"/>
</dbReference>
<gene>
    <name evidence="5" type="primary">murE</name>
    <name evidence="5" type="ORF">AMST5_00896</name>
</gene>
<dbReference type="Pfam" id="PF02875">
    <property type="entry name" value="Mur_ligase_C"/>
    <property type="match status" value="1"/>
</dbReference>
<dbReference type="GO" id="GO:0005737">
    <property type="term" value="C:cytoplasm"/>
    <property type="evidence" value="ECO:0007669"/>
    <property type="project" value="InterPro"/>
</dbReference>
<dbReference type="SUPFAM" id="SSF53244">
    <property type="entry name" value="MurD-like peptide ligases, peptide-binding domain"/>
    <property type="match status" value="1"/>
</dbReference>
<dbReference type="Gene3D" id="3.90.190.20">
    <property type="entry name" value="Mur ligase, C-terminal domain"/>
    <property type="match status" value="1"/>
</dbReference>
<dbReference type="InterPro" id="IPR005761">
    <property type="entry name" value="UDP-N-AcMur-Glu-dNH2Pim_ligase"/>
</dbReference>
<dbReference type="InterPro" id="IPR036615">
    <property type="entry name" value="Mur_ligase_C_dom_sf"/>
</dbReference>
<comment type="similarity">
    <text evidence="1">Belongs to the MurCDEF family. MurE subfamily.</text>
</comment>
<dbReference type="PANTHER" id="PTHR23135:SF4">
    <property type="entry name" value="UDP-N-ACETYLMURAMOYL-L-ALANYL-D-GLUTAMATE--2,6-DIAMINOPIMELATE LIGASE MURE HOMOLOG, CHLOROPLASTIC"/>
    <property type="match status" value="1"/>
</dbReference>
<evidence type="ECO:0000256" key="1">
    <source>
        <dbReference type="ARBA" id="ARBA00005898"/>
    </source>
</evidence>
<keyword evidence="5" id="KW-0436">Ligase</keyword>
<dbReference type="SUPFAM" id="SSF53623">
    <property type="entry name" value="MurD-like peptide ligases, catalytic domain"/>
    <property type="match status" value="1"/>
</dbReference>
<dbReference type="SUPFAM" id="SSF63418">
    <property type="entry name" value="MurE/MurF N-terminal domain"/>
    <property type="match status" value="1"/>
</dbReference>
<name>A0AA48RC79_9ZZZZ</name>
<dbReference type="GO" id="GO:0005524">
    <property type="term" value="F:ATP binding"/>
    <property type="evidence" value="ECO:0007669"/>
    <property type="project" value="InterPro"/>
</dbReference>
<sequence>MRLDALLARNDLGPALAGLDVAGLSADSRAIGEGFAFFAIPGHAGDGLSYVNDAKARGAVVVVAQRAADCALPLIVVPDVRAAIAQAAARFYPRQPQTIVAVTGTSGKTSVVAFLRQIWAAMGHEAASLGTVGVVDSQGAHYGALTTPGPVELHRILDELAGRGVTHLAMEASSLGIDQRRLDGVRLTAAGFTNFSRDHLDHHRDMEEYFAAKMRLFDTLMQPGQTAVIDADSDVAERVTSVCSARGLAIFTVGAKGEAIAIKEARPNALATSLQLGFKGAEFSVELPLAGAFQTSNALVAAGLAIASGAAAQDVFAALNHLKGAPGRLELVGARDGAPVFVDYAHKPDALEKIFATLRPLTKGRLIVVFGCGGDRDKGKRPLMGEIAARGADLVIITDDNPRSEQPAAIRAEIMAGARNAGGGAEITEIADRAEAIGRAVEELRAGDVLVVAGKGHETGQIVGDRIFPFSDHEVVANALRELGL</sequence>
<dbReference type="Pfam" id="PF01225">
    <property type="entry name" value="Mur_ligase"/>
    <property type="match status" value="1"/>
</dbReference>
<dbReference type="HAMAP" id="MF_00208">
    <property type="entry name" value="MurE"/>
    <property type="match status" value="1"/>
</dbReference>
<feature type="domain" description="Mur ligase C-terminal" evidence="3">
    <location>
        <begin position="327"/>
        <end position="456"/>
    </location>
</feature>
<organism evidence="5">
    <name type="scientific">freshwater sediment metagenome</name>
    <dbReference type="NCBI Taxonomy" id="556182"/>
    <lineage>
        <taxon>unclassified sequences</taxon>
        <taxon>metagenomes</taxon>
        <taxon>ecological metagenomes</taxon>
    </lineage>
</organism>
<proteinExistence type="inferred from homology"/>
<evidence type="ECO:0000259" key="2">
    <source>
        <dbReference type="Pfam" id="PF01225"/>
    </source>
</evidence>
<dbReference type="InterPro" id="IPR000713">
    <property type="entry name" value="Mur_ligase_N"/>
</dbReference>
<feature type="domain" description="Mur ligase central" evidence="4">
    <location>
        <begin position="102"/>
        <end position="305"/>
    </location>
</feature>
<reference evidence="5" key="1">
    <citation type="submission" date="2023-07" db="EMBL/GenBank/DDBJ databases">
        <authorList>
            <person name="Pelsma A.J. K."/>
        </authorList>
    </citation>
    <scope>NUCLEOTIDE SEQUENCE</scope>
</reference>
<dbReference type="EC" id="6.3.2.13" evidence="5"/>
<dbReference type="InterPro" id="IPR035911">
    <property type="entry name" value="MurE/MurF_N"/>
</dbReference>
<dbReference type="PANTHER" id="PTHR23135">
    <property type="entry name" value="MUR LIGASE FAMILY MEMBER"/>
    <property type="match status" value="1"/>
</dbReference>
<dbReference type="GO" id="GO:0008765">
    <property type="term" value="F:UDP-N-acetylmuramoylalanyl-D-glutamate-2,6-diaminopimelate ligase activity"/>
    <property type="evidence" value="ECO:0007669"/>
    <property type="project" value="UniProtKB-EC"/>
</dbReference>
<dbReference type="GO" id="GO:0051301">
    <property type="term" value="P:cell division"/>
    <property type="evidence" value="ECO:0007669"/>
    <property type="project" value="InterPro"/>
</dbReference>